<reference evidence="2 3" key="1">
    <citation type="journal article" date="2018" name="Front. Plant Sci.">
        <title>Red Clover (Trifolium pratense) and Zigzag Clover (T. medium) - A Picture of Genomic Similarities and Differences.</title>
        <authorList>
            <person name="Dluhosova J."/>
            <person name="Istvanek J."/>
            <person name="Nedelnik J."/>
            <person name="Repkova J."/>
        </authorList>
    </citation>
    <scope>NUCLEOTIDE SEQUENCE [LARGE SCALE GENOMIC DNA]</scope>
    <source>
        <strain evidence="3">cv. 10/8</strain>
        <tissue evidence="2">Leaf</tissue>
    </source>
</reference>
<feature type="non-terminal residue" evidence="2">
    <location>
        <position position="133"/>
    </location>
</feature>
<sequence length="133" mass="14273">TFHASTNKGGDCLEANNVDDTLVVRSAASPQTEDHRGSAPEHMEKQISQDIECNQHPSSGQCKDDGDKFKLSDFHSSPISDLKNNGQSSDPTSDIDKVNDAAAVSLPLCENKTVNVGIPSEVVPDNHTTELNE</sequence>
<comment type="caution">
    <text evidence="2">The sequence shown here is derived from an EMBL/GenBank/DDBJ whole genome shotgun (WGS) entry which is preliminary data.</text>
</comment>
<dbReference type="Proteomes" id="UP000265520">
    <property type="component" value="Unassembled WGS sequence"/>
</dbReference>
<dbReference type="EMBL" id="LXQA010231449">
    <property type="protein sequence ID" value="MCI36193.1"/>
    <property type="molecule type" value="Genomic_DNA"/>
</dbReference>
<feature type="region of interest" description="Disordered" evidence="1">
    <location>
        <begin position="26"/>
        <end position="96"/>
    </location>
</feature>
<protein>
    <submittedName>
        <fullName evidence="2">Putative RING/FYVE/PHD zinc finger protein</fullName>
    </submittedName>
</protein>
<evidence type="ECO:0000313" key="2">
    <source>
        <dbReference type="EMBL" id="MCI36193.1"/>
    </source>
</evidence>
<dbReference type="AlphaFoldDB" id="A0A392RHW5"/>
<evidence type="ECO:0000313" key="3">
    <source>
        <dbReference type="Proteomes" id="UP000265520"/>
    </source>
</evidence>
<proteinExistence type="predicted"/>
<evidence type="ECO:0000256" key="1">
    <source>
        <dbReference type="SAM" id="MobiDB-lite"/>
    </source>
</evidence>
<feature type="compositionally biased region" description="Polar residues" evidence="1">
    <location>
        <begin position="48"/>
        <end position="61"/>
    </location>
</feature>
<feature type="compositionally biased region" description="Polar residues" evidence="1">
    <location>
        <begin position="74"/>
        <end position="92"/>
    </location>
</feature>
<feature type="compositionally biased region" description="Basic and acidic residues" evidence="1">
    <location>
        <begin position="32"/>
        <end position="47"/>
    </location>
</feature>
<name>A0A392RHW5_9FABA</name>
<organism evidence="2 3">
    <name type="scientific">Trifolium medium</name>
    <dbReference type="NCBI Taxonomy" id="97028"/>
    <lineage>
        <taxon>Eukaryota</taxon>
        <taxon>Viridiplantae</taxon>
        <taxon>Streptophyta</taxon>
        <taxon>Embryophyta</taxon>
        <taxon>Tracheophyta</taxon>
        <taxon>Spermatophyta</taxon>
        <taxon>Magnoliopsida</taxon>
        <taxon>eudicotyledons</taxon>
        <taxon>Gunneridae</taxon>
        <taxon>Pentapetalae</taxon>
        <taxon>rosids</taxon>
        <taxon>fabids</taxon>
        <taxon>Fabales</taxon>
        <taxon>Fabaceae</taxon>
        <taxon>Papilionoideae</taxon>
        <taxon>50 kb inversion clade</taxon>
        <taxon>NPAAA clade</taxon>
        <taxon>Hologalegina</taxon>
        <taxon>IRL clade</taxon>
        <taxon>Trifolieae</taxon>
        <taxon>Trifolium</taxon>
    </lineage>
</organism>
<accession>A0A392RHW5</accession>
<feature type="compositionally biased region" description="Basic and acidic residues" evidence="1">
    <location>
        <begin position="62"/>
        <end position="73"/>
    </location>
</feature>
<keyword evidence="3" id="KW-1185">Reference proteome</keyword>
<feature type="non-terminal residue" evidence="2">
    <location>
        <position position="1"/>
    </location>
</feature>